<dbReference type="InterPro" id="IPR037181">
    <property type="entry name" value="SUFU_N"/>
</dbReference>
<evidence type="ECO:0000313" key="2">
    <source>
        <dbReference type="EMBL" id="SDH90714.1"/>
    </source>
</evidence>
<dbReference type="InterPro" id="IPR020941">
    <property type="entry name" value="SUFU-like_domain"/>
</dbReference>
<accession>A0A1G8G8I3</accession>
<sequence length="217" mass="23057">MDDLRAGDLHAQALMGHLAQHLGEPSTVLAEAVPDELRIDLVVYPPAEGRPFVTLATVGMSALPMHVPSELEDRALQELLIGLPADWPGLADGVADIEGALQDDAAYWPIRLLKGLARYPRRSSTWVSWGHTIPSGSRFHDDVPFSTALVAPPLGLPAEVMTAHTPAGRVAYLAVVPITDAETQLAKSTERGSDELIDRLEAAGVTIAVDPGRASVA</sequence>
<evidence type="ECO:0000259" key="1">
    <source>
        <dbReference type="Pfam" id="PF05076"/>
    </source>
</evidence>
<dbReference type="Proteomes" id="UP000198822">
    <property type="component" value="Chromosome I"/>
</dbReference>
<dbReference type="SUPFAM" id="SSF103359">
    <property type="entry name" value="Suppressor of Fused, N-terminal domain"/>
    <property type="match status" value="1"/>
</dbReference>
<feature type="domain" description="Suppressor of fused-like" evidence="1">
    <location>
        <begin position="38"/>
        <end position="213"/>
    </location>
</feature>
<evidence type="ECO:0000313" key="3">
    <source>
        <dbReference type="Proteomes" id="UP000198822"/>
    </source>
</evidence>
<organism evidence="2 3">
    <name type="scientific">Agrococcus jejuensis</name>
    <dbReference type="NCBI Taxonomy" id="399736"/>
    <lineage>
        <taxon>Bacteria</taxon>
        <taxon>Bacillati</taxon>
        <taxon>Actinomycetota</taxon>
        <taxon>Actinomycetes</taxon>
        <taxon>Micrococcales</taxon>
        <taxon>Microbacteriaceae</taxon>
        <taxon>Agrococcus</taxon>
    </lineage>
</organism>
<reference evidence="3" key="1">
    <citation type="submission" date="2016-10" db="EMBL/GenBank/DDBJ databases">
        <authorList>
            <person name="Varghese N."/>
            <person name="Submissions S."/>
        </authorList>
    </citation>
    <scope>NUCLEOTIDE SEQUENCE [LARGE SCALE GENOMIC DNA]</scope>
    <source>
        <strain evidence="3">DSM 22002</strain>
    </source>
</reference>
<dbReference type="AlphaFoldDB" id="A0A1G8G8I3"/>
<gene>
    <name evidence="2" type="ORF">SAMN04489720_2805</name>
</gene>
<dbReference type="EMBL" id="LT629695">
    <property type="protein sequence ID" value="SDH90714.1"/>
    <property type="molecule type" value="Genomic_DNA"/>
</dbReference>
<name>A0A1G8G8I3_9MICO</name>
<dbReference type="RefSeq" id="WP_092505983.1">
    <property type="nucleotide sequence ID" value="NZ_LT629695.1"/>
</dbReference>
<dbReference type="OrthoDB" id="4827574at2"/>
<dbReference type="STRING" id="399736.SAMN04489720_2805"/>
<proteinExistence type="predicted"/>
<dbReference type="Pfam" id="PF05076">
    <property type="entry name" value="SUFU"/>
    <property type="match status" value="1"/>
</dbReference>
<keyword evidence="3" id="KW-1185">Reference proteome</keyword>
<protein>
    <submittedName>
        <fullName evidence="2">Suppressor of fused protein (SUFU)</fullName>
    </submittedName>
</protein>